<feature type="transmembrane region" description="Helical" evidence="9">
    <location>
        <begin position="27"/>
        <end position="47"/>
    </location>
</feature>
<dbReference type="EMBL" id="VLLL01000009">
    <property type="protein sequence ID" value="TWJ07940.1"/>
    <property type="molecule type" value="Genomic_DNA"/>
</dbReference>
<dbReference type="Pfam" id="PF07730">
    <property type="entry name" value="HisKA_3"/>
    <property type="match status" value="1"/>
</dbReference>
<keyword evidence="9" id="KW-0472">Membrane</keyword>
<comment type="caution">
    <text evidence="12">The sequence shown here is derived from an EMBL/GenBank/DDBJ whole genome shotgun (WGS) entry which is preliminary data.</text>
</comment>
<evidence type="ECO:0000256" key="8">
    <source>
        <dbReference type="ARBA" id="ARBA00023012"/>
    </source>
</evidence>
<dbReference type="InterPro" id="IPR036890">
    <property type="entry name" value="HATPase_C_sf"/>
</dbReference>
<dbReference type="Pfam" id="PF02518">
    <property type="entry name" value="HATPase_c"/>
    <property type="match status" value="1"/>
</dbReference>
<evidence type="ECO:0000256" key="6">
    <source>
        <dbReference type="ARBA" id="ARBA00022777"/>
    </source>
</evidence>
<dbReference type="GO" id="GO:0000155">
    <property type="term" value="F:phosphorelay sensor kinase activity"/>
    <property type="evidence" value="ECO:0007669"/>
    <property type="project" value="InterPro"/>
</dbReference>
<evidence type="ECO:0000256" key="1">
    <source>
        <dbReference type="ARBA" id="ARBA00000085"/>
    </source>
</evidence>
<evidence type="ECO:0000259" key="11">
    <source>
        <dbReference type="Pfam" id="PF07730"/>
    </source>
</evidence>
<evidence type="ECO:0000256" key="3">
    <source>
        <dbReference type="ARBA" id="ARBA00022553"/>
    </source>
</evidence>
<proteinExistence type="predicted"/>
<feature type="transmembrane region" description="Helical" evidence="9">
    <location>
        <begin position="88"/>
        <end position="121"/>
    </location>
</feature>
<dbReference type="PANTHER" id="PTHR24421">
    <property type="entry name" value="NITRATE/NITRITE SENSOR PROTEIN NARX-RELATED"/>
    <property type="match status" value="1"/>
</dbReference>
<keyword evidence="13" id="KW-1185">Reference proteome</keyword>
<dbReference type="GO" id="GO:0046983">
    <property type="term" value="F:protein dimerization activity"/>
    <property type="evidence" value="ECO:0007669"/>
    <property type="project" value="InterPro"/>
</dbReference>
<dbReference type="PANTHER" id="PTHR24421:SF10">
    <property type="entry name" value="NITRATE_NITRITE SENSOR PROTEIN NARQ"/>
    <property type="match status" value="1"/>
</dbReference>
<name>A0A562UQQ1_9ACTN</name>
<dbReference type="Gene3D" id="3.30.565.10">
    <property type="entry name" value="Histidine kinase-like ATPase, C-terminal domain"/>
    <property type="match status" value="1"/>
</dbReference>
<keyword evidence="5" id="KW-0547">Nucleotide-binding</keyword>
<accession>A0A562UQQ1</accession>
<keyword evidence="9" id="KW-1133">Transmembrane helix</keyword>
<evidence type="ECO:0000259" key="10">
    <source>
        <dbReference type="Pfam" id="PF02518"/>
    </source>
</evidence>
<comment type="catalytic activity">
    <reaction evidence="1">
        <text>ATP + protein L-histidine = ADP + protein N-phospho-L-histidine.</text>
        <dbReference type="EC" id="2.7.13.3"/>
    </reaction>
</comment>
<dbReference type="Gene3D" id="1.20.5.1930">
    <property type="match status" value="1"/>
</dbReference>
<reference evidence="12 13" key="1">
    <citation type="journal article" date="2013" name="Stand. Genomic Sci.">
        <title>Genomic Encyclopedia of Type Strains, Phase I: The one thousand microbial genomes (KMG-I) project.</title>
        <authorList>
            <person name="Kyrpides N.C."/>
            <person name="Woyke T."/>
            <person name="Eisen J.A."/>
            <person name="Garrity G."/>
            <person name="Lilburn T.G."/>
            <person name="Beck B.J."/>
            <person name="Whitman W.B."/>
            <person name="Hugenholtz P."/>
            <person name="Klenk H.P."/>
        </authorList>
    </citation>
    <scope>NUCLEOTIDE SEQUENCE [LARGE SCALE GENOMIC DNA]</scope>
    <source>
        <strain evidence="12 13">DSM 45044</strain>
    </source>
</reference>
<dbReference type="InterPro" id="IPR011712">
    <property type="entry name" value="Sig_transdc_His_kin_sub3_dim/P"/>
</dbReference>
<keyword evidence="3" id="KW-0597">Phosphoprotein</keyword>
<keyword evidence="6 12" id="KW-0418">Kinase</keyword>
<evidence type="ECO:0000256" key="4">
    <source>
        <dbReference type="ARBA" id="ARBA00022679"/>
    </source>
</evidence>
<keyword evidence="8" id="KW-0902">Two-component regulatory system</keyword>
<dbReference type="AlphaFoldDB" id="A0A562UQQ1"/>
<dbReference type="EC" id="2.7.13.3" evidence="2"/>
<feature type="domain" description="Histidine kinase/HSP90-like ATPase" evidence="10">
    <location>
        <begin position="320"/>
        <end position="405"/>
    </location>
</feature>
<dbReference type="Proteomes" id="UP000321617">
    <property type="component" value="Unassembled WGS sequence"/>
</dbReference>
<sequence length="412" mass="44402">MEEPTPPDPRGRWIRVVDGRAPLLFSGPFWCAVVLVLASAAADLNLVDVGTPQRMQPTTAPMLVGALLAAAIWPMLRWTPTAPAWRKVLSAVFAALICLMLLVGGWASVVLMALVVVHVVFVFGNRGAIVYGFVMLAVAFGISLYFRNSLTVALVESAVTGVFAAWAIAMANVLSSEQRHARRTRELLAEQARAHADLRRYADRVRELTVGEERARMSREMHDSVGHYLTVIALGLRNAERYRAAGRDGAWEEVAQARQLTAEALADTRRWVRALRPLALEGRAGIDALAALAGSFDGDGLTVDFAAHTGVDEVGEDAELVLYRVLQEGLTNVVRHSGARRVTIRLDRSVLGVVLTIRDDGRGRGDDVSDGLGIDGLRHRVAVLGGTITTTGDTGGFTLRAELPAPVPARVG</sequence>
<evidence type="ECO:0000313" key="13">
    <source>
        <dbReference type="Proteomes" id="UP000321617"/>
    </source>
</evidence>
<keyword evidence="9" id="KW-0812">Transmembrane</keyword>
<dbReference type="GO" id="GO:0016020">
    <property type="term" value="C:membrane"/>
    <property type="evidence" value="ECO:0007669"/>
    <property type="project" value="InterPro"/>
</dbReference>
<gene>
    <name evidence="12" type="ORF">LX16_4723</name>
</gene>
<dbReference type="InterPro" id="IPR003594">
    <property type="entry name" value="HATPase_dom"/>
</dbReference>
<feature type="transmembrane region" description="Helical" evidence="9">
    <location>
        <begin position="128"/>
        <end position="146"/>
    </location>
</feature>
<evidence type="ECO:0000313" key="12">
    <source>
        <dbReference type="EMBL" id="TWJ07940.1"/>
    </source>
</evidence>
<feature type="domain" description="Signal transduction histidine kinase subgroup 3 dimerisation and phosphoacceptor" evidence="11">
    <location>
        <begin position="213"/>
        <end position="279"/>
    </location>
</feature>
<evidence type="ECO:0000256" key="2">
    <source>
        <dbReference type="ARBA" id="ARBA00012438"/>
    </source>
</evidence>
<organism evidence="12 13">
    <name type="scientific">Stackebrandtia albiflava</name>
    <dbReference type="NCBI Taxonomy" id="406432"/>
    <lineage>
        <taxon>Bacteria</taxon>
        <taxon>Bacillati</taxon>
        <taxon>Actinomycetota</taxon>
        <taxon>Actinomycetes</taxon>
        <taxon>Glycomycetales</taxon>
        <taxon>Glycomycetaceae</taxon>
        <taxon>Stackebrandtia</taxon>
    </lineage>
</organism>
<dbReference type="OrthoDB" id="227596at2"/>
<evidence type="ECO:0000256" key="7">
    <source>
        <dbReference type="ARBA" id="ARBA00022840"/>
    </source>
</evidence>
<evidence type="ECO:0000256" key="9">
    <source>
        <dbReference type="SAM" id="Phobius"/>
    </source>
</evidence>
<feature type="transmembrane region" description="Helical" evidence="9">
    <location>
        <begin position="152"/>
        <end position="175"/>
    </location>
</feature>
<protein>
    <recommendedName>
        <fullName evidence="2">histidine kinase</fullName>
        <ecNumber evidence="2">2.7.13.3</ecNumber>
    </recommendedName>
</protein>
<feature type="transmembrane region" description="Helical" evidence="9">
    <location>
        <begin position="59"/>
        <end position="76"/>
    </location>
</feature>
<dbReference type="InterPro" id="IPR050482">
    <property type="entry name" value="Sensor_HK_TwoCompSys"/>
</dbReference>
<evidence type="ECO:0000256" key="5">
    <source>
        <dbReference type="ARBA" id="ARBA00022741"/>
    </source>
</evidence>
<keyword evidence="7" id="KW-0067">ATP-binding</keyword>
<dbReference type="SUPFAM" id="SSF55874">
    <property type="entry name" value="ATPase domain of HSP90 chaperone/DNA topoisomerase II/histidine kinase"/>
    <property type="match status" value="1"/>
</dbReference>
<dbReference type="GO" id="GO:0005524">
    <property type="term" value="F:ATP binding"/>
    <property type="evidence" value="ECO:0007669"/>
    <property type="project" value="UniProtKB-KW"/>
</dbReference>
<dbReference type="RefSeq" id="WP_147143332.1">
    <property type="nucleotide sequence ID" value="NZ_BAABIJ010000005.1"/>
</dbReference>
<keyword evidence="4" id="KW-0808">Transferase</keyword>